<evidence type="ECO:0000313" key="2">
    <source>
        <dbReference type="EMBL" id="SCL41526.1"/>
    </source>
</evidence>
<organism evidence="2 3">
    <name type="scientific">Micromonospora pallida</name>
    <dbReference type="NCBI Taxonomy" id="145854"/>
    <lineage>
        <taxon>Bacteria</taxon>
        <taxon>Bacillati</taxon>
        <taxon>Actinomycetota</taxon>
        <taxon>Actinomycetes</taxon>
        <taxon>Micromonosporales</taxon>
        <taxon>Micromonosporaceae</taxon>
        <taxon>Micromonospora</taxon>
    </lineage>
</organism>
<dbReference type="EMBL" id="FMHW01000002">
    <property type="protein sequence ID" value="SCL41526.1"/>
    <property type="molecule type" value="Genomic_DNA"/>
</dbReference>
<dbReference type="AlphaFoldDB" id="A0A1C6TIF4"/>
<reference evidence="3" key="1">
    <citation type="submission" date="2016-06" db="EMBL/GenBank/DDBJ databases">
        <authorList>
            <person name="Varghese N."/>
            <person name="Submissions Spin"/>
        </authorList>
    </citation>
    <scope>NUCLEOTIDE SEQUENCE [LARGE SCALE GENOMIC DNA]</scope>
    <source>
        <strain evidence="3">DSM 43817</strain>
    </source>
</reference>
<keyword evidence="3" id="KW-1185">Reference proteome</keyword>
<evidence type="ECO:0000313" key="3">
    <source>
        <dbReference type="Proteomes" id="UP000198959"/>
    </source>
</evidence>
<protein>
    <submittedName>
        <fullName evidence="2">Uncharacterized protein</fullName>
    </submittedName>
</protein>
<evidence type="ECO:0000256" key="1">
    <source>
        <dbReference type="SAM" id="MobiDB-lite"/>
    </source>
</evidence>
<name>A0A1C6TIF4_9ACTN</name>
<feature type="region of interest" description="Disordered" evidence="1">
    <location>
        <begin position="62"/>
        <end position="85"/>
    </location>
</feature>
<accession>A0A1C6TIF4</accession>
<proteinExistence type="predicted"/>
<sequence length="85" mass="8865">MPPNDGPSDDVPLPPYVTREDVQFAVRAVVVHAREAGRDGPVWCDSRTTGGRCVLPAGHLGPCGLTSSGNDPEARTSAGNDGQRP</sequence>
<dbReference type="Proteomes" id="UP000198959">
    <property type="component" value="Unassembled WGS sequence"/>
</dbReference>
<gene>
    <name evidence="2" type="ORF">GA0074692_6362</name>
</gene>